<sequence length="188" mass="21021">MGSLISKVKICLSAWYPVRARVLLLGLYSSGKTTTLYQLKLREKVTTISTVGFNVETLEPINGVSFTVWDISLNSQTWPFYKHYFANTQGMIFVVDCKDAEKHTDAKQLLHMILGETDMEGVPFIIIANKQDLQDTKKPSDLALDLELDKWTGHAWEIFGCSAISGDGLQEALNSLSVMIKKRGITMS</sequence>
<protein>
    <recommendedName>
        <fullName evidence="6">ADP-ribosylation factor-like protein 14</fullName>
    </recommendedName>
    <alternativeName>
        <fullName evidence="7">ADP-ribosylation factor 7</fullName>
    </alternativeName>
</protein>
<proteinExistence type="inferred from homology"/>
<evidence type="ECO:0000256" key="8">
    <source>
        <dbReference type="PIRSR" id="PIRSR606689-1"/>
    </source>
</evidence>
<comment type="function">
    <text evidence="4">GTPase that recruits MYO1E to MHC class II-containing vesicles via the effector protein ARL14EP and hence controls the movement of these vesicles along the actin cytoskeleton in dendritic cells.</text>
</comment>
<evidence type="ECO:0000256" key="1">
    <source>
        <dbReference type="ARBA" id="ARBA00010290"/>
    </source>
</evidence>
<feature type="binding site" evidence="9">
    <location>
        <position position="33"/>
    </location>
    <ligand>
        <name>Mg(2+)</name>
        <dbReference type="ChEBI" id="CHEBI:18420"/>
    </ligand>
</feature>
<keyword evidence="12" id="KW-1185">Reference proteome</keyword>
<evidence type="ECO:0000256" key="4">
    <source>
        <dbReference type="ARBA" id="ARBA00054077"/>
    </source>
</evidence>
<dbReference type="GO" id="GO:0003924">
    <property type="term" value="F:GTPase activity"/>
    <property type="evidence" value="ECO:0007669"/>
    <property type="project" value="InterPro"/>
</dbReference>
<evidence type="ECO:0000256" key="9">
    <source>
        <dbReference type="PIRSR" id="PIRSR606689-2"/>
    </source>
</evidence>
<dbReference type="InterPro" id="IPR005225">
    <property type="entry name" value="Small_GTP-bd"/>
</dbReference>
<feature type="binding site" evidence="8">
    <location>
        <begin position="26"/>
        <end position="33"/>
    </location>
    <ligand>
        <name>GTP</name>
        <dbReference type="ChEBI" id="CHEBI:37565"/>
    </ligand>
</feature>
<dbReference type="EMBL" id="DYDO01000002">
    <property type="protein sequence ID" value="DBA31401.1"/>
    <property type="molecule type" value="Genomic_DNA"/>
</dbReference>
<feature type="binding site" evidence="8">
    <location>
        <begin position="129"/>
        <end position="132"/>
    </location>
    <ligand>
        <name>GTP</name>
        <dbReference type="ChEBI" id="CHEBI:37565"/>
    </ligand>
</feature>
<organism evidence="11 12">
    <name type="scientific">Pyxicephalus adspersus</name>
    <name type="common">African bullfrog</name>
    <dbReference type="NCBI Taxonomy" id="30357"/>
    <lineage>
        <taxon>Eukaryota</taxon>
        <taxon>Metazoa</taxon>
        <taxon>Chordata</taxon>
        <taxon>Craniata</taxon>
        <taxon>Vertebrata</taxon>
        <taxon>Euteleostomi</taxon>
        <taxon>Amphibia</taxon>
        <taxon>Batrachia</taxon>
        <taxon>Anura</taxon>
        <taxon>Neobatrachia</taxon>
        <taxon>Ranoidea</taxon>
        <taxon>Pyxicephalidae</taxon>
        <taxon>Pyxicephalinae</taxon>
        <taxon>Pyxicephalus</taxon>
    </lineage>
</organism>
<dbReference type="NCBIfam" id="TIGR00231">
    <property type="entry name" value="small_GTP"/>
    <property type="match status" value="1"/>
</dbReference>
<name>A0AAV3B2N4_PYXAD</name>
<evidence type="ECO:0000256" key="3">
    <source>
        <dbReference type="ARBA" id="ARBA00023134"/>
    </source>
</evidence>
<accession>A0AAV3B2N4</accession>
<evidence type="ECO:0000256" key="5">
    <source>
        <dbReference type="ARBA" id="ARBA00061881"/>
    </source>
</evidence>
<comment type="caution">
    <text evidence="11">The sequence shown here is derived from an EMBL/GenBank/DDBJ whole genome shotgun (WGS) entry which is preliminary data.</text>
</comment>
<dbReference type="GO" id="GO:0005525">
    <property type="term" value="F:GTP binding"/>
    <property type="evidence" value="ECO:0007669"/>
    <property type="project" value="UniProtKB-KW"/>
</dbReference>
<keyword evidence="2 8" id="KW-0547">Nucleotide-binding</keyword>
<dbReference type="PANTHER" id="PTHR11711">
    <property type="entry name" value="ADP RIBOSYLATION FACTOR-RELATED"/>
    <property type="match status" value="1"/>
</dbReference>
<keyword evidence="9" id="KW-0479">Metal-binding</keyword>
<comment type="subunit">
    <text evidence="5">Interacts with ARL14EP.</text>
</comment>
<feature type="binding site" evidence="9">
    <location>
        <position position="50"/>
    </location>
    <ligand>
        <name>Mg(2+)</name>
        <dbReference type="ChEBI" id="CHEBI:18420"/>
    </ligand>
</feature>
<dbReference type="SMART" id="SM00178">
    <property type="entry name" value="SAR"/>
    <property type="match status" value="1"/>
</dbReference>
<dbReference type="SMART" id="SM00177">
    <property type="entry name" value="ARF"/>
    <property type="match status" value="1"/>
</dbReference>
<gene>
    <name evidence="11" type="ORF">GDO54_007257</name>
</gene>
<dbReference type="InterPro" id="IPR006689">
    <property type="entry name" value="Small_GTPase_ARF/SAR"/>
</dbReference>
<evidence type="ECO:0000256" key="10">
    <source>
        <dbReference type="RuleBase" id="RU003925"/>
    </source>
</evidence>
<dbReference type="Proteomes" id="UP001181693">
    <property type="component" value="Unassembled WGS sequence"/>
</dbReference>
<dbReference type="PROSITE" id="PS51417">
    <property type="entry name" value="ARF"/>
    <property type="match status" value="1"/>
</dbReference>
<dbReference type="InterPro" id="IPR024156">
    <property type="entry name" value="Small_GTPase_ARF"/>
</dbReference>
<keyword evidence="9" id="KW-0460">Magnesium</keyword>
<evidence type="ECO:0000313" key="11">
    <source>
        <dbReference type="EMBL" id="DBA31401.1"/>
    </source>
</evidence>
<dbReference type="InterPro" id="IPR027417">
    <property type="entry name" value="P-loop_NTPase"/>
</dbReference>
<dbReference type="Gene3D" id="3.40.50.300">
    <property type="entry name" value="P-loop containing nucleotide triphosphate hydrolases"/>
    <property type="match status" value="1"/>
</dbReference>
<dbReference type="CDD" id="cd00878">
    <property type="entry name" value="Arf_Arl"/>
    <property type="match status" value="1"/>
</dbReference>
<evidence type="ECO:0000256" key="2">
    <source>
        <dbReference type="ARBA" id="ARBA00022741"/>
    </source>
</evidence>
<dbReference type="FunFam" id="3.40.50.300:FF:000412">
    <property type="entry name" value="ADP-ribosylation factor 1"/>
    <property type="match status" value="1"/>
</dbReference>
<dbReference type="GO" id="GO:0030010">
    <property type="term" value="P:establishment of cell polarity"/>
    <property type="evidence" value="ECO:0007669"/>
    <property type="project" value="UniProtKB-ARBA"/>
</dbReference>
<evidence type="ECO:0000256" key="7">
    <source>
        <dbReference type="ARBA" id="ARBA00077764"/>
    </source>
</evidence>
<dbReference type="AlphaFoldDB" id="A0AAV3B2N4"/>
<dbReference type="Pfam" id="PF00025">
    <property type="entry name" value="Arf"/>
    <property type="match status" value="1"/>
</dbReference>
<dbReference type="GO" id="GO:0046872">
    <property type="term" value="F:metal ion binding"/>
    <property type="evidence" value="ECO:0007669"/>
    <property type="project" value="UniProtKB-KW"/>
</dbReference>
<dbReference type="PRINTS" id="PR00328">
    <property type="entry name" value="SAR1GTPBP"/>
</dbReference>
<evidence type="ECO:0000313" key="12">
    <source>
        <dbReference type="Proteomes" id="UP001181693"/>
    </source>
</evidence>
<comment type="similarity">
    <text evidence="1 10">Belongs to the small GTPase superfamily. Arf family.</text>
</comment>
<keyword evidence="3 8" id="KW-0342">GTP-binding</keyword>
<evidence type="ECO:0000256" key="6">
    <source>
        <dbReference type="ARBA" id="ARBA00072405"/>
    </source>
</evidence>
<dbReference type="SUPFAM" id="SSF52540">
    <property type="entry name" value="P-loop containing nucleoside triphosphate hydrolases"/>
    <property type="match status" value="1"/>
</dbReference>
<reference evidence="11" key="1">
    <citation type="thesis" date="2020" institute="ProQuest LLC" country="789 East Eisenhower Parkway, Ann Arbor, MI, USA">
        <title>Comparative Genomics and Chromosome Evolution.</title>
        <authorList>
            <person name="Mudd A.B."/>
        </authorList>
    </citation>
    <scope>NUCLEOTIDE SEQUENCE</scope>
    <source>
        <strain evidence="11">1538</strain>
        <tissue evidence="11">Blood</tissue>
    </source>
</reference>